<keyword evidence="3" id="KW-1185">Reference proteome</keyword>
<name>A0A5C7IIC1_9ROSI</name>
<evidence type="ECO:0000313" key="3">
    <source>
        <dbReference type="Proteomes" id="UP000323000"/>
    </source>
</evidence>
<feature type="region of interest" description="Disordered" evidence="1">
    <location>
        <begin position="91"/>
        <end position="110"/>
    </location>
</feature>
<proteinExistence type="predicted"/>
<comment type="caution">
    <text evidence="2">The sequence shown here is derived from an EMBL/GenBank/DDBJ whole genome shotgun (WGS) entry which is preliminary data.</text>
</comment>
<gene>
    <name evidence="2" type="ORF">EZV62_003928</name>
</gene>
<sequence>MNSEKVHILCPVKLEIWICYQMKEYHHQLMQHCWMALLGICCPRHIYMPNSHETNDFIKWLYEQLMKRDTTCCNSHDIKCWGHYLKDIEIGNSIPTKDGKSLDDDPFDIN</sequence>
<evidence type="ECO:0000256" key="1">
    <source>
        <dbReference type="SAM" id="MobiDB-lite"/>
    </source>
</evidence>
<dbReference type="OrthoDB" id="1747847at2759"/>
<dbReference type="AlphaFoldDB" id="A0A5C7IIC1"/>
<accession>A0A5C7IIC1</accession>
<dbReference type="EMBL" id="VAHF01000002">
    <property type="protein sequence ID" value="TXG68993.1"/>
    <property type="molecule type" value="Genomic_DNA"/>
</dbReference>
<organism evidence="2 3">
    <name type="scientific">Acer yangbiense</name>
    <dbReference type="NCBI Taxonomy" id="1000413"/>
    <lineage>
        <taxon>Eukaryota</taxon>
        <taxon>Viridiplantae</taxon>
        <taxon>Streptophyta</taxon>
        <taxon>Embryophyta</taxon>
        <taxon>Tracheophyta</taxon>
        <taxon>Spermatophyta</taxon>
        <taxon>Magnoliopsida</taxon>
        <taxon>eudicotyledons</taxon>
        <taxon>Gunneridae</taxon>
        <taxon>Pentapetalae</taxon>
        <taxon>rosids</taxon>
        <taxon>malvids</taxon>
        <taxon>Sapindales</taxon>
        <taxon>Sapindaceae</taxon>
        <taxon>Hippocastanoideae</taxon>
        <taxon>Acereae</taxon>
        <taxon>Acer</taxon>
    </lineage>
</organism>
<evidence type="ECO:0000313" key="2">
    <source>
        <dbReference type="EMBL" id="TXG68993.1"/>
    </source>
</evidence>
<protein>
    <submittedName>
        <fullName evidence="2">Uncharacterized protein</fullName>
    </submittedName>
</protein>
<reference evidence="3" key="1">
    <citation type="journal article" date="2019" name="Gigascience">
        <title>De novo genome assembly of the endangered Acer yangbiense, a plant species with extremely small populations endemic to Yunnan Province, China.</title>
        <authorList>
            <person name="Yang J."/>
            <person name="Wariss H.M."/>
            <person name="Tao L."/>
            <person name="Zhang R."/>
            <person name="Yun Q."/>
            <person name="Hollingsworth P."/>
            <person name="Dao Z."/>
            <person name="Luo G."/>
            <person name="Guo H."/>
            <person name="Ma Y."/>
            <person name="Sun W."/>
        </authorList>
    </citation>
    <scope>NUCLEOTIDE SEQUENCE [LARGE SCALE GENOMIC DNA]</scope>
    <source>
        <strain evidence="3">cv. Malutang</strain>
    </source>
</reference>
<dbReference type="Proteomes" id="UP000323000">
    <property type="component" value="Chromosome 2"/>
</dbReference>